<dbReference type="InterPro" id="IPR051796">
    <property type="entry name" value="ISF_SsuE-like"/>
</dbReference>
<dbReference type="InterPro" id="IPR005025">
    <property type="entry name" value="FMN_Rdtase-like_dom"/>
</dbReference>
<dbReference type="GO" id="GO:0016491">
    <property type="term" value="F:oxidoreductase activity"/>
    <property type="evidence" value="ECO:0007669"/>
    <property type="project" value="InterPro"/>
</dbReference>
<protein>
    <submittedName>
        <fullName evidence="4">Flavodoxin family protein</fullName>
    </submittedName>
</protein>
<keyword evidence="5" id="KW-1185">Reference proteome</keyword>
<gene>
    <name evidence="4" type="ORF">OBO34_06185</name>
</gene>
<name>A0A9J6QRC2_9FIRM</name>
<sequence>MKITAVLGSPRDASISTRIAMRAIKGARDAGHKVKIYNVNEMDILGCHGCGCCRKYDTDCVIEDDMEEYFKDLRESGALILTSPNYYSQVTGPMITFMNRHYCLSDKERKPRVPSGIKLIGIFAQGAPADYEKYQANYDWYLGTYIGKDMDLVGKLIAGGDTDTDDDSAIMKQAYELGMSL</sequence>
<evidence type="ECO:0000313" key="5">
    <source>
        <dbReference type="Proteomes" id="UP001065549"/>
    </source>
</evidence>
<dbReference type="EMBL" id="JAOSHN010000002">
    <property type="protein sequence ID" value="MCU7377940.1"/>
    <property type="molecule type" value="Genomic_DNA"/>
</dbReference>
<feature type="domain" description="NADPH-dependent FMN reductase-like" evidence="3">
    <location>
        <begin position="1"/>
        <end position="106"/>
    </location>
</feature>
<dbReference type="AlphaFoldDB" id="A0A9J6QRC2"/>
<comment type="caution">
    <text evidence="4">The sequence shown here is derived from an EMBL/GenBank/DDBJ whole genome shotgun (WGS) entry which is preliminary data.</text>
</comment>
<organism evidence="4 5">
    <name type="scientific">Hominibacterium faecale</name>
    <dbReference type="NCBI Taxonomy" id="2839743"/>
    <lineage>
        <taxon>Bacteria</taxon>
        <taxon>Bacillati</taxon>
        <taxon>Bacillota</taxon>
        <taxon>Clostridia</taxon>
        <taxon>Peptostreptococcales</taxon>
        <taxon>Anaerovoracaceae</taxon>
        <taxon>Hominibacterium</taxon>
    </lineage>
</organism>
<dbReference type="SUPFAM" id="SSF52218">
    <property type="entry name" value="Flavoproteins"/>
    <property type="match status" value="1"/>
</dbReference>
<evidence type="ECO:0000259" key="3">
    <source>
        <dbReference type="Pfam" id="PF03358"/>
    </source>
</evidence>
<reference evidence="4" key="1">
    <citation type="submission" date="2022-09" db="EMBL/GenBank/DDBJ databases">
        <title>Culturomic study of gut microbiota in children with autism spectrum disorder.</title>
        <authorList>
            <person name="Efimov B.A."/>
            <person name="Chaplin A.V."/>
            <person name="Sokolova S.R."/>
            <person name="Pikina A.P."/>
            <person name="Korzhanova M."/>
            <person name="Belova V."/>
            <person name="Korostin D."/>
        </authorList>
    </citation>
    <scope>NUCLEOTIDE SEQUENCE</scope>
    <source>
        <strain evidence="4">ASD5510</strain>
    </source>
</reference>
<dbReference type="PANTHER" id="PTHR43278">
    <property type="entry name" value="NAD(P)H-DEPENDENT FMN-CONTAINING OXIDOREDUCTASE YWQN-RELATED"/>
    <property type="match status" value="1"/>
</dbReference>
<dbReference type="RefSeq" id="WP_148395214.1">
    <property type="nucleotide sequence ID" value="NZ_JAJAGH010000006.1"/>
</dbReference>
<dbReference type="Pfam" id="PF03358">
    <property type="entry name" value="FMN_red"/>
    <property type="match status" value="1"/>
</dbReference>
<dbReference type="Gene3D" id="3.40.50.360">
    <property type="match status" value="1"/>
</dbReference>
<keyword evidence="1" id="KW-0285">Flavoprotein</keyword>
<dbReference type="PANTHER" id="PTHR43278:SF2">
    <property type="entry name" value="IRON-SULFUR FLAVOPROTEIN"/>
    <property type="match status" value="1"/>
</dbReference>
<dbReference type="InterPro" id="IPR029039">
    <property type="entry name" value="Flavoprotein-like_sf"/>
</dbReference>
<evidence type="ECO:0000313" key="4">
    <source>
        <dbReference type="EMBL" id="MCU7377940.1"/>
    </source>
</evidence>
<evidence type="ECO:0000256" key="1">
    <source>
        <dbReference type="ARBA" id="ARBA00022630"/>
    </source>
</evidence>
<keyword evidence="2" id="KW-0288">FMN</keyword>
<proteinExistence type="predicted"/>
<accession>A0A9J6QRC2</accession>
<evidence type="ECO:0000256" key="2">
    <source>
        <dbReference type="ARBA" id="ARBA00022643"/>
    </source>
</evidence>
<dbReference type="Proteomes" id="UP001065549">
    <property type="component" value="Unassembled WGS sequence"/>
</dbReference>